<proteinExistence type="predicted"/>
<sequence>MGDQLWQDWNFTATSTGIFVIVVDQRRCPRVLTGNFGGKEITLTYLNGRLPERTMAMYVRLTAKQHNRMQGERRISIKACCEAAFSVELSRNSSL</sequence>
<dbReference type="AlphaFoldDB" id="A0A9E8SKZ5"/>
<accession>A0A9E8SKZ5</accession>
<reference evidence="1" key="1">
    <citation type="submission" date="2022-11" db="EMBL/GenBank/DDBJ databases">
        <title>Dyadobacter pollutisoli sp. nov., isolated from plastic dumped soil.</title>
        <authorList>
            <person name="Kim J.M."/>
            <person name="Kim K.R."/>
            <person name="Lee J.K."/>
            <person name="Hao L."/>
            <person name="Jeon C.O."/>
        </authorList>
    </citation>
    <scope>NUCLEOTIDE SEQUENCE</scope>
    <source>
        <strain evidence="1">U1</strain>
    </source>
</reference>
<organism evidence="1 2">
    <name type="scientific">Dyadobacter pollutisoli</name>
    <dbReference type="NCBI Taxonomy" id="2910158"/>
    <lineage>
        <taxon>Bacteria</taxon>
        <taxon>Pseudomonadati</taxon>
        <taxon>Bacteroidota</taxon>
        <taxon>Cytophagia</taxon>
        <taxon>Cytophagales</taxon>
        <taxon>Spirosomataceae</taxon>
        <taxon>Dyadobacter</taxon>
    </lineage>
</organism>
<dbReference type="EMBL" id="CP112998">
    <property type="protein sequence ID" value="WAC13050.1"/>
    <property type="molecule type" value="Genomic_DNA"/>
</dbReference>
<keyword evidence="2" id="KW-1185">Reference proteome</keyword>
<evidence type="ECO:0000313" key="1">
    <source>
        <dbReference type="EMBL" id="WAC13050.1"/>
    </source>
</evidence>
<gene>
    <name evidence="1" type="ORF">ON006_03610</name>
</gene>
<protein>
    <submittedName>
        <fullName evidence="1">Uncharacterized protein</fullName>
    </submittedName>
</protein>
<dbReference type="RefSeq" id="WP_267609950.1">
    <property type="nucleotide sequence ID" value="NZ_CP112998.1"/>
</dbReference>
<name>A0A9E8SKZ5_9BACT</name>
<evidence type="ECO:0000313" key="2">
    <source>
        <dbReference type="Proteomes" id="UP001164653"/>
    </source>
</evidence>
<dbReference type="KEGG" id="dpf:ON006_03610"/>
<dbReference type="Proteomes" id="UP001164653">
    <property type="component" value="Chromosome"/>
</dbReference>